<gene>
    <name evidence="1" type="ORF">QQF64_001807</name>
</gene>
<reference evidence="1 2" key="1">
    <citation type="submission" date="2023-09" db="EMBL/GenBank/DDBJ databases">
        <authorList>
            <person name="Wang M."/>
        </authorList>
    </citation>
    <scope>NUCLEOTIDE SEQUENCE [LARGE SCALE GENOMIC DNA]</scope>
    <source>
        <strain evidence="1">GT-2023</strain>
        <tissue evidence="1">Liver</tissue>
    </source>
</reference>
<proteinExistence type="predicted"/>
<dbReference type="Proteomes" id="UP001558613">
    <property type="component" value="Unassembled WGS sequence"/>
</dbReference>
<sequence>MIGLKEDAAVLHTYLADSKYWLWGSFPSLRFCVFAESALMTSPQADRFLNAFTTPLPVGRGRAIKAHRVCHAIRTSG</sequence>
<evidence type="ECO:0000313" key="2">
    <source>
        <dbReference type="Proteomes" id="UP001558613"/>
    </source>
</evidence>
<organism evidence="1 2">
    <name type="scientific">Cirrhinus molitorella</name>
    <name type="common">mud carp</name>
    <dbReference type="NCBI Taxonomy" id="172907"/>
    <lineage>
        <taxon>Eukaryota</taxon>
        <taxon>Metazoa</taxon>
        <taxon>Chordata</taxon>
        <taxon>Craniata</taxon>
        <taxon>Vertebrata</taxon>
        <taxon>Euteleostomi</taxon>
        <taxon>Actinopterygii</taxon>
        <taxon>Neopterygii</taxon>
        <taxon>Teleostei</taxon>
        <taxon>Ostariophysi</taxon>
        <taxon>Cypriniformes</taxon>
        <taxon>Cyprinidae</taxon>
        <taxon>Labeoninae</taxon>
        <taxon>Labeonini</taxon>
        <taxon>Cirrhinus</taxon>
    </lineage>
</organism>
<keyword evidence="2" id="KW-1185">Reference proteome</keyword>
<protein>
    <submittedName>
        <fullName evidence="1">Uncharacterized protein</fullName>
    </submittedName>
</protein>
<name>A0ABR3MNC8_9TELE</name>
<evidence type="ECO:0000313" key="1">
    <source>
        <dbReference type="EMBL" id="KAL1266132.1"/>
    </source>
</evidence>
<dbReference type="EMBL" id="JAYMGO010000010">
    <property type="protein sequence ID" value="KAL1266132.1"/>
    <property type="molecule type" value="Genomic_DNA"/>
</dbReference>
<accession>A0ABR3MNC8</accession>
<comment type="caution">
    <text evidence="1">The sequence shown here is derived from an EMBL/GenBank/DDBJ whole genome shotgun (WGS) entry which is preliminary data.</text>
</comment>